<accession>A0AAE1FW73</accession>
<comment type="caution">
    <text evidence="3">The sequence shown here is derived from an EMBL/GenBank/DDBJ whole genome shotgun (WGS) entry which is preliminary data.</text>
</comment>
<name>A0AAE1FW73_PETCI</name>
<keyword evidence="2" id="KW-0732">Signal</keyword>
<evidence type="ECO:0000313" key="4">
    <source>
        <dbReference type="Proteomes" id="UP001286313"/>
    </source>
</evidence>
<protein>
    <submittedName>
        <fullName evidence="3">Uncharacterized protein</fullName>
    </submittedName>
</protein>
<dbReference type="AlphaFoldDB" id="A0AAE1FW73"/>
<gene>
    <name evidence="3" type="ORF">Pcinc_014839</name>
</gene>
<dbReference type="EMBL" id="JAWQEG010001301">
    <property type="protein sequence ID" value="KAK3880681.1"/>
    <property type="molecule type" value="Genomic_DNA"/>
</dbReference>
<feature type="chain" id="PRO_5041970037" evidence="2">
    <location>
        <begin position="21"/>
        <end position="131"/>
    </location>
</feature>
<evidence type="ECO:0000256" key="1">
    <source>
        <dbReference type="SAM" id="MobiDB-lite"/>
    </source>
</evidence>
<feature type="compositionally biased region" description="Basic and acidic residues" evidence="1">
    <location>
        <begin position="97"/>
        <end position="131"/>
    </location>
</feature>
<reference evidence="3" key="1">
    <citation type="submission" date="2023-10" db="EMBL/GenBank/DDBJ databases">
        <title>Genome assemblies of two species of porcelain crab, Petrolisthes cinctipes and Petrolisthes manimaculis (Anomura: Porcellanidae).</title>
        <authorList>
            <person name="Angst P."/>
        </authorList>
    </citation>
    <scope>NUCLEOTIDE SEQUENCE</scope>
    <source>
        <strain evidence="3">PB745_01</strain>
        <tissue evidence="3">Gill</tissue>
    </source>
</reference>
<evidence type="ECO:0000256" key="2">
    <source>
        <dbReference type="SAM" id="SignalP"/>
    </source>
</evidence>
<evidence type="ECO:0000313" key="3">
    <source>
        <dbReference type="EMBL" id="KAK3880681.1"/>
    </source>
</evidence>
<organism evidence="3 4">
    <name type="scientific">Petrolisthes cinctipes</name>
    <name type="common">Flat porcelain crab</name>
    <dbReference type="NCBI Taxonomy" id="88211"/>
    <lineage>
        <taxon>Eukaryota</taxon>
        <taxon>Metazoa</taxon>
        <taxon>Ecdysozoa</taxon>
        <taxon>Arthropoda</taxon>
        <taxon>Crustacea</taxon>
        <taxon>Multicrustacea</taxon>
        <taxon>Malacostraca</taxon>
        <taxon>Eumalacostraca</taxon>
        <taxon>Eucarida</taxon>
        <taxon>Decapoda</taxon>
        <taxon>Pleocyemata</taxon>
        <taxon>Anomura</taxon>
        <taxon>Galatheoidea</taxon>
        <taxon>Porcellanidae</taxon>
        <taxon>Petrolisthes</taxon>
    </lineage>
</organism>
<proteinExistence type="predicted"/>
<dbReference type="Proteomes" id="UP001286313">
    <property type="component" value="Unassembled WGS sequence"/>
</dbReference>
<feature type="signal peptide" evidence="2">
    <location>
        <begin position="1"/>
        <end position="20"/>
    </location>
</feature>
<keyword evidence="4" id="KW-1185">Reference proteome</keyword>
<feature type="region of interest" description="Disordered" evidence="1">
    <location>
        <begin position="83"/>
        <end position="131"/>
    </location>
</feature>
<sequence length="131" mass="15229">MKHCLLTWLTSVHYTALCLWKIICHNIMSCGVVQETEEPLLFVVYCVLPSINNNSNSTSITIGARVCSARQLEELQQQNQCVVRREEEGGGEEEDTREGQKREHKRPRENTRDQERTQERGEERQENTNIL</sequence>